<dbReference type="EMBL" id="CP000627">
    <property type="protein sequence ID" value="ABQ21233.1"/>
    <property type="molecule type" value="Genomic_DNA"/>
</dbReference>
<dbReference type="Proteomes" id="UP000000249">
    <property type="component" value="Chromosome 1"/>
</dbReference>
<gene>
    <name evidence="1" type="ordered locus">VC0395_A1951</name>
</gene>
<dbReference type="KEGG" id="vco:VC0395_A1951"/>
<accession>A0A0H3AL10</accession>
<reference evidence="1 2" key="1">
    <citation type="submission" date="2007-03" db="EMBL/GenBank/DDBJ databases">
        <authorList>
            <person name="Heidelberg J."/>
        </authorList>
    </citation>
    <scope>NUCLEOTIDE SEQUENCE [LARGE SCALE GENOMIC DNA]</scope>
    <source>
        <strain evidence="2">ATCC 39541 / Classical Ogawa 395 / O395</strain>
    </source>
</reference>
<evidence type="ECO:0000313" key="2">
    <source>
        <dbReference type="Proteomes" id="UP000000249"/>
    </source>
</evidence>
<name>A0A0H3AL10_VIBC3</name>
<proteinExistence type="predicted"/>
<organism evidence="1 2">
    <name type="scientific">Vibrio cholerae serotype O1 (strain ATCC 39541 / Classical Ogawa 395 / O395)</name>
    <dbReference type="NCBI Taxonomy" id="345073"/>
    <lineage>
        <taxon>Bacteria</taxon>
        <taxon>Pseudomonadati</taxon>
        <taxon>Pseudomonadota</taxon>
        <taxon>Gammaproteobacteria</taxon>
        <taxon>Vibrionales</taxon>
        <taxon>Vibrionaceae</taxon>
        <taxon>Vibrio</taxon>
    </lineage>
</organism>
<dbReference type="AlphaFoldDB" id="A0A0H3AL10"/>
<dbReference type="KEGG" id="vcr:VC395_2487"/>
<evidence type="ECO:0000313" key="1">
    <source>
        <dbReference type="EMBL" id="ABQ21233.1"/>
    </source>
</evidence>
<protein>
    <submittedName>
        <fullName evidence="1">Uncharacterized protein</fullName>
    </submittedName>
</protein>
<sequence length="39" mass="4551">MQIVFILCLFIDLTLFEIKREGLKFVTNSIGNVIKLHGW</sequence>
<dbReference type="PATRIC" id="fig|345073.21.peg.2392"/>